<dbReference type="EMBL" id="JACGCM010000445">
    <property type="protein sequence ID" value="KAF6172096.1"/>
    <property type="molecule type" value="Genomic_DNA"/>
</dbReference>
<reference evidence="2 3" key="1">
    <citation type="journal article" date="2020" name="IScience">
        <title>Genome Sequencing of the Endangered Kingdonia uniflora (Circaeasteraceae, Ranunculales) Reveals Potential Mechanisms of Evolutionary Specialization.</title>
        <authorList>
            <person name="Sun Y."/>
            <person name="Deng T."/>
            <person name="Zhang A."/>
            <person name="Moore M.J."/>
            <person name="Landis J.B."/>
            <person name="Lin N."/>
            <person name="Zhang H."/>
            <person name="Zhang X."/>
            <person name="Huang J."/>
            <person name="Zhang X."/>
            <person name="Sun H."/>
            <person name="Wang H."/>
        </authorList>
    </citation>
    <scope>NUCLEOTIDE SEQUENCE [LARGE SCALE GENOMIC DNA]</scope>
    <source>
        <strain evidence="2">TB1705</strain>
        <tissue evidence="2">Leaf</tissue>
    </source>
</reference>
<dbReference type="PANTHER" id="PTHR32370">
    <property type="entry name" value="OS12G0117600 PROTEIN"/>
    <property type="match status" value="1"/>
</dbReference>
<dbReference type="InterPro" id="IPR011333">
    <property type="entry name" value="SKP1/BTB/POZ_sf"/>
</dbReference>
<name>A0A7J7NY17_9MAGN</name>
<dbReference type="Proteomes" id="UP000541444">
    <property type="component" value="Unassembled WGS sequence"/>
</dbReference>
<evidence type="ECO:0000313" key="3">
    <source>
        <dbReference type="Proteomes" id="UP000541444"/>
    </source>
</evidence>
<sequence>MWNTEVNAVIDAEDVRPKCRDALSGFLDQDQEVRFRSSLGSSVVPGPSPSRPSQLGRLEREFFYPPIASSDWNVLIISLGTRGTPQGKNPTVVKAGVAPEFVNIDNWLTLVNYCNSAAFQALSEQNSVNRKKLKAPTFVGRNSMAVIRHKIIRQCERLDPKPKTTSMDDYVAKNTDISVTKQLICNIRGVSNNLTIEVEGVKYLLRKFPLLSKCLRLQKLHSQSSNFLQQQIVQLFEFPGGVEAFETCGKFCYGISITLSALNITAVRCAAEYIQMTKDIEKGNLIFKLVIFLNSCHLRSGRTLYRLFKAQNLYLFGIKISKSQDDLLIMLLQVL</sequence>
<accession>A0A7J7NY17</accession>
<evidence type="ECO:0000313" key="2">
    <source>
        <dbReference type="EMBL" id="KAF6172096.1"/>
    </source>
</evidence>
<dbReference type="InterPro" id="IPR043454">
    <property type="entry name" value="NPH3/RPT2-like"/>
</dbReference>
<dbReference type="OrthoDB" id="1746010at2759"/>
<evidence type="ECO:0000256" key="1">
    <source>
        <dbReference type="ARBA" id="ARBA00004906"/>
    </source>
</evidence>
<dbReference type="SUPFAM" id="SSF54695">
    <property type="entry name" value="POZ domain"/>
    <property type="match status" value="1"/>
</dbReference>
<proteinExistence type="predicted"/>
<organism evidence="2 3">
    <name type="scientific">Kingdonia uniflora</name>
    <dbReference type="NCBI Taxonomy" id="39325"/>
    <lineage>
        <taxon>Eukaryota</taxon>
        <taxon>Viridiplantae</taxon>
        <taxon>Streptophyta</taxon>
        <taxon>Embryophyta</taxon>
        <taxon>Tracheophyta</taxon>
        <taxon>Spermatophyta</taxon>
        <taxon>Magnoliopsida</taxon>
        <taxon>Ranunculales</taxon>
        <taxon>Circaeasteraceae</taxon>
        <taxon>Kingdonia</taxon>
    </lineage>
</organism>
<comment type="pathway">
    <text evidence="1">Protein modification; protein ubiquitination.</text>
</comment>
<comment type="caution">
    <text evidence="2">The sequence shown here is derived from an EMBL/GenBank/DDBJ whole genome shotgun (WGS) entry which is preliminary data.</text>
</comment>
<keyword evidence="3" id="KW-1185">Reference proteome</keyword>
<protein>
    <submittedName>
        <fullName evidence="2">Uncharacterized protein</fullName>
    </submittedName>
</protein>
<dbReference type="AlphaFoldDB" id="A0A7J7NY17"/>
<gene>
    <name evidence="2" type="ORF">GIB67_029514</name>
</gene>